<proteinExistence type="predicted"/>
<dbReference type="Gene3D" id="3.40.50.300">
    <property type="entry name" value="P-loop containing nucleotide triphosphate hydrolases"/>
    <property type="match status" value="1"/>
</dbReference>
<dbReference type="EMBL" id="KZ679684">
    <property type="protein sequence ID" value="PTB52160.1"/>
    <property type="molecule type" value="Genomic_DNA"/>
</dbReference>
<dbReference type="Proteomes" id="UP000241690">
    <property type="component" value="Unassembled WGS sequence"/>
</dbReference>
<evidence type="ECO:0000313" key="2">
    <source>
        <dbReference type="EMBL" id="PTB52160.1"/>
    </source>
</evidence>
<dbReference type="PANTHER" id="PTHR46082:SF6">
    <property type="entry name" value="AAA+ ATPASE DOMAIN-CONTAINING PROTEIN-RELATED"/>
    <property type="match status" value="1"/>
</dbReference>
<dbReference type="PANTHER" id="PTHR46082">
    <property type="entry name" value="ATP/GTP-BINDING PROTEIN-RELATED"/>
    <property type="match status" value="1"/>
</dbReference>
<dbReference type="STRING" id="983964.A0A2T4A513"/>
<evidence type="ECO:0008006" key="4">
    <source>
        <dbReference type="Google" id="ProtNLM"/>
    </source>
</evidence>
<dbReference type="SUPFAM" id="SSF48452">
    <property type="entry name" value="TPR-like"/>
    <property type="match status" value="1"/>
</dbReference>
<accession>A0A2T4A513</accession>
<feature type="region of interest" description="Disordered" evidence="1">
    <location>
        <begin position="1"/>
        <end position="29"/>
    </location>
</feature>
<dbReference type="InterPro" id="IPR053137">
    <property type="entry name" value="NLR-like"/>
</dbReference>
<reference evidence="2 3" key="1">
    <citation type="submission" date="2016-07" db="EMBL/GenBank/DDBJ databases">
        <title>Multiple horizontal gene transfer events from other fungi enriched the ability of initially mycotrophic Trichoderma (Ascomycota) to feed on dead plant biomass.</title>
        <authorList>
            <consortium name="DOE Joint Genome Institute"/>
            <person name="Aerts A."/>
            <person name="Atanasova L."/>
            <person name="Chenthamara K."/>
            <person name="Zhang J."/>
            <person name="Grujic M."/>
            <person name="Henrissat B."/>
            <person name="Kuo A."/>
            <person name="Salamov A."/>
            <person name="Lipzen A."/>
            <person name="Labutti K."/>
            <person name="Barry K."/>
            <person name="Miao Y."/>
            <person name="Rahimi M.J."/>
            <person name="Shen Q."/>
            <person name="Grigoriev I.V."/>
            <person name="Kubicek C.P."/>
            <person name="Druzhinina I.S."/>
        </authorList>
    </citation>
    <scope>NUCLEOTIDE SEQUENCE [LARGE SCALE GENOMIC DNA]</scope>
    <source>
        <strain evidence="2 3">CBS 226.95</strain>
    </source>
</reference>
<evidence type="ECO:0000313" key="3">
    <source>
        <dbReference type="Proteomes" id="UP000241690"/>
    </source>
</evidence>
<dbReference type="SUPFAM" id="SSF52540">
    <property type="entry name" value="P-loop containing nucleoside triphosphate hydrolases"/>
    <property type="match status" value="1"/>
</dbReference>
<dbReference type="Gene3D" id="1.25.40.10">
    <property type="entry name" value="Tetratricopeptide repeat domain"/>
    <property type="match status" value="1"/>
</dbReference>
<keyword evidence="3" id="KW-1185">Reference proteome</keyword>
<dbReference type="GeneID" id="36629612"/>
<dbReference type="Pfam" id="PF13374">
    <property type="entry name" value="TPR_10"/>
    <property type="match status" value="1"/>
</dbReference>
<gene>
    <name evidence="2" type="ORF">M431DRAFT_538750</name>
</gene>
<dbReference type="RefSeq" id="XP_024771837.1">
    <property type="nucleotide sequence ID" value="XM_024921041.1"/>
</dbReference>
<dbReference type="InterPro" id="IPR011990">
    <property type="entry name" value="TPR-like_helical_dom_sf"/>
</dbReference>
<dbReference type="Pfam" id="PF13424">
    <property type="entry name" value="TPR_12"/>
    <property type="match status" value="1"/>
</dbReference>
<dbReference type="InterPro" id="IPR027417">
    <property type="entry name" value="P-loop_NTPase"/>
</dbReference>
<organism evidence="2 3">
    <name type="scientific">Trichoderma harzianum CBS 226.95</name>
    <dbReference type="NCBI Taxonomy" id="983964"/>
    <lineage>
        <taxon>Eukaryota</taxon>
        <taxon>Fungi</taxon>
        <taxon>Dikarya</taxon>
        <taxon>Ascomycota</taxon>
        <taxon>Pezizomycotina</taxon>
        <taxon>Sordariomycetes</taxon>
        <taxon>Hypocreomycetidae</taxon>
        <taxon>Hypocreales</taxon>
        <taxon>Hypocreaceae</taxon>
        <taxon>Trichoderma</taxon>
    </lineage>
</organism>
<name>A0A2T4A513_TRIHA</name>
<protein>
    <recommendedName>
        <fullName evidence="4">NB-ARC domain-containing protein</fullName>
    </recommendedName>
</protein>
<dbReference type="AlphaFoldDB" id="A0A2T4A513"/>
<sequence>MADGYENATSHRANMYPMRKTGRSQPSSTTLTWSTLGDHGNIHQGDQNINIEQVRNITNNYACPPPQIGNHPTFDPHQGQSRKPCWTVPFGRNKDFVGHEDDCQQTVISGLGGVGKTQIALEAAFRVRARYRDCHNAYREIGRELNIQINENDKADIKLLVKAALSQISDSWLLIIDNADDATLFEETSEVTSLRGYLPFNLKGSILFTTRNVEVSQKLAIRKNNIVHLTGMSQSEATNMLQRVLDSHQMSDTQSLESLLEFLANLPLAIKQASAYMIKTGIAISQYLEYCRSSDEALIELRSENFDDRARYEATQNPVATTWLISFRTILRDKPLAADYLRFMAFLAEKDTPKRLLPPSNKLYVYDAIGTLKAYGFISEREGGDAYDMHRLVRLVMQNWMRENKGELQTHITKVMQRFDAEVPVPLFSNKDKWARYLPHMTMALKFQDHMSDQILKSSILCKAANGPFILGKYRDAKEMNERALDLHIKVLGDEHPSTLEIMDMSLAIAACEDQPAEIEQISKRVLELRRKILGTEHPHTLESMRKLSVAFYKQQHYEEAAEMSRQALDLHIKVLALSGRGYDEEAEQISRQALDSLIKTQAFEQPVTLACMAALSLALFHKATMRSVRR</sequence>
<evidence type="ECO:0000256" key="1">
    <source>
        <dbReference type="SAM" id="MobiDB-lite"/>
    </source>
</evidence>